<dbReference type="Proteomes" id="UP000007076">
    <property type="component" value="Chromosome"/>
</dbReference>
<accession>E4N4J1</accession>
<evidence type="ECO:0000313" key="1">
    <source>
        <dbReference type="EMBL" id="BAJ26122.1"/>
    </source>
</evidence>
<dbReference type="eggNOG" id="ENOG502ZHFT">
    <property type="taxonomic scope" value="Bacteria"/>
</dbReference>
<dbReference type="HOGENOM" id="CLU_131457_1_0_11"/>
<reference evidence="1 2" key="1">
    <citation type="journal article" date="2010" name="DNA Res.">
        <title>Genome sequence of Kitasatospora setae NBRC 14216T: an evolutionary snapshot of the family Streptomycetaceae.</title>
        <authorList>
            <person name="Ichikawa N."/>
            <person name="Oguchi A."/>
            <person name="Ikeda H."/>
            <person name="Ishikawa J."/>
            <person name="Kitani S."/>
            <person name="Watanabe Y."/>
            <person name="Nakamura S."/>
            <person name="Katano Y."/>
            <person name="Kishi E."/>
            <person name="Sasagawa M."/>
            <person name="Ankai A."/>
            <person name="Fukui S."/>
            <person name="Hashimoto Y."/>
            <person name="Kamata S."/>
            <person name="Otoguro M."/>
            <person name="Tanikawa S."/>
            <person name="Nihira T."/>
            <person name="Horinouchi S."/>
            <person name="Ohnishi Y."/>
            <person name="Hayakawa M."/>
            <person name="Kuzuyama T."/>
            <person name="Arisawa A."/>
            <person name="Nomoto F."/>
            <person name="Miura H."/>
            <person name="Takahashi Y."/>
            <person name="Fujita N."/>
        </authorList>
    </citation>
    <scope>NUCLEOTIDE SEQUENCE [LARGE SCALE GENOMIC DNA]</scope>
    <source>
        <strain evidence="2">ATCC 33774 / DSM 43861 / JCM 3304 / KCC A-0304 / NBRC 14216 / KM-6054</strain>
    </source>
</reference>
<protein>
    <recommendedName>
        <fullName evidence="3">DUF1877 family protein</fullName>
    </recommendedName>
</protein>
<dbReference type="STRING" id="452652.KSE_02750"/>
<dbReference type="KEGG" id="ksk:KSE_02750"/>
<organism evidence="1 2">
    <name type="scientific">Kitasatospora setae (strain ATCC 33774 / DSM 43861 / JCM 3304 / KCC A-0304 / NBRC 14216 / KM-6054)</name>
    <name type="common">Streptomyces setae</name>
    <dbReference type="NCBI Taxonomy" id="452652"/>
    <lineage>
        <taxon>Bacteria</taxon>
        <taxon>Bacillati</taxon>
        <taxon>Actinomycetota</taxon>
        <taxon>Actinomycetes</taxon>
        <taxon>Kitasatosporales</taxon>
        <taxon>Streptomycetaceae</taxon>
        <taxon>Kitasatospora</taxon>
    </lineage>
</organism>
<evidence type="ECO:0000313" key="2">
    <source>
        <dbReference type="Proteomes" id="UP000007076"/>
    </source>
</evidence>
<proteinExistence type="predicted"/>
<dbReference type="PATRIC" id="fig|452652.3.peg.269"/>
<evidence type="ECO:0008006" key="3">
    <source>
        <dbReference type="Google" id="ProtNLM"/>
    </source>
</evidence>
<gene>
    <name evidence="1" type="ordered locus">KSE_02750</name>
</gene>
<dbReference type="EMBL" id="AP010968">
    <property type="protein sequence ID" value="BAJ26122.1"/>
    <property type="molecule type" value="Genomic_DNA"/>
</dbReference>
<keyword evidence="2" id="KW-1185">Reference proteome</keyword>
<sequence length="141" mass="14229">MEFFAAPDDTSAAPALPAGPGRAFAPLSYGNFDPEEAALTWQGLLTGRRFEELAEADEPRLVAGEDDGGGPVVLALPPRLSAALADAGPAALDGLAAGWARQSAADGEAIGAGIAAEIVRGVAALARAARERGEGVYCWVG</sequence>
<dbReference type="AlphaFoldDB" id="E4N4J1"/>
<name>E4N4J1_KITSK</name>